<feature type="domain" description="AMP-dependent synthetase/ligase" evidence="2">
    <location>
        <begin position="92"/>
        <end position="462"/>
    </location>
</feature>
<evidence type="ECO:0000259" key="3">
    <source>
        <dbReference type="Pfam" id="PF16177"/>
    </source>
</evidence>
<keyword evidence="5" id="KW-1185">Reference proteome</keyword>
<dbReference type="OrthoDB" id="193284at2157"/>
<comment type="similarity">
    <text evidence="1">Belongs to the ATP-dependent AMP-binding enzyme family.</text>
</comment>
<dbReference type="InterPro" id="IPR000873">
    <property type="entry name" value="AMP-dep_synth/lig_dom"/>
</dbReference>
<dbReference type="PANTHER" id="PTHR24095:SF232">
    <property type="entry name" value="ACETYL-COENZYME A SYNTHETASE"/>
    <property type="match status" value="1"/>
</dbReference>
<sequence>MIVPPSMKYKAVSTAEYLAFWKTTTGDLSSLVRFWESWAEKLKWHEKWRSPFDGRRWFAGGKLNASVNVLDKHRGTFVWEKAGLIFETEEGDVHVYTYSQLHMLTEKVAAKLRALRVGPGDYVLIYAPPLPETLAVAWAAARVGAPFEWVFTGWGFWFLSLRIRAVRPKVIITTDAFPRRGRPVAVKANVDKAVEASGIETKVALIPRMGIDVEKKPWDVHFFDVSDTGEGGPVFVEADHPLFALPATEAEGSEGTVVHETGGYLTQTYATTLWIGLRPRDTYFCTVLPGWITGITYVLFGPFMVGSTVVVYEGGPDYPHWDRWWSILERYAVTVFLTTPGALRLLSRSSKVEEYNLDMLRLVLTTAEPMEEELWWWTYKNATGQSFVYDYDPKSGGGRVPVIHFYITREVGTFLAGNLPNLAFAPIKPGTSGLPFPGFAIDSLDNGASVRNKPGRLVLKMPWPGMPLESHRWVGGVFYLGDIGIIDDDMYIRVLGRDDEVLKVNGYRISPGDIRKALEAVGIKAEVYGRSDPLKFQVPVVKAGSPPEEVKKVVRSYVGPIADPEVVQ</sequence>
<evidence type="ECO:0000313" key="4">
    <source>
        <dbReference type="EMBL" id="ABO08980.1"/>
    </source>
</evidence>
<dbReference type="AlphaFoldDB" id="A3MWG3"/>
<dbReference type="PANTHER" id="PTHR24095">
    <property type="entry name" value="ACETYL-COENZYME A SYNTHETASE"/>
    <property type="match status" value="1"/>
</dbReference>
<dbReference type="Pfam" id="PF00501">
    <property type="entry name" value="AMP-binding"/>
    <property type="match status" value="1"/>
</dbReference>
<proteinExistence type="inferred from homology"/>
<dbReference type="GO" id="GO:0006085">
    <property type="term" value="P:acetyl-CoA biosynthetic process"/>
    <property type="evidence" value="ECO:0007669"/>
    <property type="project" value="TreeGrafter"/>
</dbReference>
<evidence type="ECO:0000256" key="1">
    <source>
        <dbReference type="ARBA" id="ARBA00006432"/>
    </source>
</evidence>
<organism evidence="4 5">
    <name type="scientific">Pyrobaculum calidifontis (strain DSM 21063 / JCM 11548 / VA1)</name>
    <dbReference type="NCBI Taxonomy" id="410359"/>
    <lineage>
        <taxon>Archaea</taxon>
        <taxon>Thermoproteota</taxon>
        <taxon>Thermoprotei</taxon>
        <taxon>Thermoproteales</taxon>
        <taxon>Thermoproteaceae</taxon>
        <taxon>Pyrobaculum</taxon>
    </lineage>
</organism>
<dbReference type="HOGENOM" id="CLU_000022_3_6_2"/>
<dbReference type="InterPro" id="IPR032387">
    <property type="entry name" value="ACAS_N"/>
</dbReference>
<feature type="domain" description="Acetyl-coenzyme A synthetase N-terminal" evidence="3">
    <location>
        <begin position="32"/>
        <end position="69"/>
    </location>
</feature>
<dbReference type="GO" id="GO:0003987">
    <property type="term" value="F:acetate-CoA ligase activity"/>
    <property type="evidence" value="ECO:0007669"/>
    <property type="project" value="TreeGrafter"/>
</dbReference>
<dbReference type="STRING" id="410359.Pcal_1562"/>
<reference evidence="4" key="1">
    <citation type="submission" date="2007-02" db="EMBL/GenBank/DDBJ databases">
        <title>Complete sequence of Pyrobaculum calidifontis JCM 11548.</title>
        <authorList>
            <consortium name="US DOE Joint Genome Institute"/>
            <person name="Copeland A."/>
            <person name="Lucas S."/>
            <person name="Lapidus A."/>
            <person name="Barry K."/>
            <person name="Glavina del Rio T."/>
            <person name="Dalin E."/>
            <person name="Tice H."/>
            <person name="Pitluck S."/>
            <person name="Chain P."/>
            <person name="Malfatti S."/>
            <person name="Shin M."/>
            <person name="Vergez L."/>
            <person name="Schmutz J."/>
            <person name="Larimer F."/>
            <person name="Land M."/>
            <person name="Hauser L."/>
            <person name="Kyrpides N."/>
            <person name="Mikhailova N."/>
            <person name="Cozen A.E."/>
            <person name="Fitz-Gibbon S.T."/>
            <person name="House C.H."/>
            <person name="Saltikov C."/>
            <person name="Lowe T.M."/>
            <person name="Richardson P."/>
        </authorList>
    </citation>
    <scope>NUCLEOTIDE SEQUENCE [LARGE SCALE GENOMIC DNA]</scope>
    <source>
        <strain evidence="4">JCM 11548</strain>
    </source>
</reference>
<protein>
    <submittedName>
        <fullName evidence="4">AMP-dependent synthetase and ligase</fullName>
    </submittedName>
</protein>
<dbReference type="EMBL" id="CP000561">
    <property type="protein sequence ID" value="ABO08980.1"/>
    <property type="molecule type" value="Genomic_DNA"/>
</dbReference>
<evidence type="ECO:0000259" key="2">
    <source>
        <dbReference type="Pfam" id="PF00501"/>
    </source>
</evidence>
<dbReference type="eggNOG" id="arCOG06060">
    <property type="taxonomic scope" value="Archaea"/>
</dbReference>
<dbReference type="KEGG" id="pcl:Pcal_1562"/>
<name>A3MWG3_PYRCJ</name>
<keyword evidence="4" id="KW-0436">Ligase</keyword>
<dbReference type="Gene3D" id="3.40.50.12780">
    <property type="entry name" value="N-terminal domain of ligase-like"/>
    <property type="match status" value="1"/>
</dbReference>
<gene>
    <name evidence="4" type="ordered locus">Pcal_1562</name>
</gene>
<dbReference type="SUPFAM" id="SSF56801">
    <property type="entry name" value="Acetyl-CoA synthetase-like"/>
    <property type="match status" value="1"/>
</dbReference>
<evidence type="ECO:0000313" key="5">
    <source>
        <dbReference type="Proteomes" id="UP000001431"/>
    </source>
</evidence>
<dbReference type="InterPro" id="IPR042099">
    <property type="entry name" value="ANL_N_sf"/>
</dbReference>
<dbReference type="Proteomes" id="UP000001431">
    <property type="component" value="Chromosome"/>
</dbReference>
<dbReference type="Pfam" id="PF16177">
    <property type="entry name" value="ACAS_N"/>
    <property type="match status" value="1"/>
</dbReference>
<accession>A3MWG3</accession>